<feature type="compositionally biased region" description="Basic and acidic residues" evidence="7">
    <location>
        <begin position="2012"/>
        <end position="2025"/>
    </location>
</feature>
<feature type="compositionally biased region" description="Basic and acidic residues" evidence="7">
    <location>
        <begin position="1853"/>
        <end position="1864"/>
    </location>
</feature>
<dbReference type="PROSITE" id="PS01358">
    <property type="entry name" value="ZF_RANBP2_1"/>
    <property type="match status" value="1"/>
</dbReference>
<dbReference type="InterPro" id="IPR000156">
    <property type="entry name" value="Ran_bind_dom"/>
</dbReference>
<evidence type="ECO:0000259" key="9">
    <source>
        <dbReference type="PROSITE" id="PS50199"/>
    </source>
</evidence>
<feature type="region of interest" description="Disordered" evidence="7">
    <location>
        <begin position="1913"/>
        <end position="1945"/>
    </location>
</feature>
<feature type="domain" description="RanBD1" evidence="8">
    <location>
        <begin position="1150"/>
        <end position="1279"/>
    </location>
</feature>
<evidence type="ECO:0000313" key="11">
    <source>
        <dbReference type="Proteomes" id="UP001160148"/>
    </source>
</evidence>
<keyword evidence="11" id="KW-1185">Reference proteome</keyword>
<dbReference type="Gene3D" id="2.30.29.30">
    <property type="entry name" value="Pleckstrin-homology domain (PH domain)/Phosphotyrosine-binding domain (PTB)"/>
    <property type="match status" value="3"/>
</dbReference>
<keyword evidence="1" id="KW-0597">Phosphoprotein</keyword>
<dbReference type="SUPFAM" id="SSF48452">
    <property type="entry name" value="TPR-like"/>
    <property type="match status" value="1"/>
</dbReference>
<comment type="caution">
    <text evidence="10">The sequence shown here is derived from an EMBL/GenBank/DDBJ whole genome shotgun (WGS) entry which is preliminary data.</text>
</comment>
<evidence type="ECO:0000259" key="8">
    <source>
        <dbReference type="PROSITE" id="PS50196"/>
    </source>
</evidence>
<dbReference type="PANTHER" id="PTHR23138:SF87">
    <property type="entry name" value="E3 SUMO-PROTEIN LIGASE RANBP2"/>
    <property type="match status" value="1"/>
</dbReference>
<dbReference type="InterPro" id="IPR001876">
    <property type="entry name" value="Znf_RanBP2"/>
</dbReference>
<dbReference type="FunFam" id="2.30.29.30:FF:000018">
    <property type="entry name" value="E3 SUMO-protein ligase RanBP2"/>
    <property type="match status" value="3"/>
</dbReference>
<dbReference type="InterPro" id="IPR019734">
    <property type="entry name" value="TPR_rpt"/>
</dbReference>
<dbReference type="SUPFAM" id="SSF90209">
    <property type="entry name" value="Ran binding protein zinc finger-like"/>
    <property type="match status" value="1"/>
</dbReference>
<dbReference type="Gene3D" id="4.10.1060.10">
    <property type="entry name" value="Zinc finger, RanBP2-type"/>
    <property type="match status" value="1"/>
</dbReference>
<dbReference type="Gene3D" id="1.25.40.10">
    <property type="entry name" value="Tetratricopeptide repeat domain"/>
    <property type="match status" value="1"/>
</dbReference>
<keyword evidence="3 5" id="KW-0863">Zinc-finger</keyword>
<feature type="region of interest" description="Disordered" evidence="7">
    <location>
        <begin position="1853"/>
        <end position="1892"/>
    </location>
</feature>
<dbReference type="SUPFAM" id="SSF50729">
    <property type="entry name" value="PH domain-like"/>
    <property type="match status" value="3"/>
</dbReference>
<evidence type="ECO:0000256" key="1">
    <source>
        <dbReference type="ARBA" id="ARBA00022553"/>
    </source>
</evidence>
<sequence length="2363" mass="266446">MIGVGNAAVVFRSKKDIDRHVQEQFEKLNSEHEKKLKGLAIARMYFKVSEFELAKQYVISFLSVNENSPEGRRLLGHCYDKIGNKEKAVLEYQKSLTSSPNQPELLLLCCELMVDPSVKLNEVQAEKICKQTENLYPYHPTVYKLKERLLASNENCDPHKVENLLNAEISVRPEDINLRIRQLKLFESSGRLSEAYSYAINIEKKCKFQKDNVEWYETVSQICEAYGTLNTVNWEFYSRVLPIYEHAASLFIIESKTNKQKPVSECYKVLFRLDQALYKAIQISSPQTEFYRSLIQHLSNQFYFHLASAILKLAKKENSTSWCKSNQLSAPLFLMSLAPPIDKQAFESITNKEFSLEQKSNVALWELEGTRRIIESGFVLRAMMAKEDEHFIDNVKLLCIKDWKTTNYKKIFDDPEYAKGLPTSFFIHYSPEKLVYNIPELIQYAVPKHMLSFEMSRPGSLHHLVWYGIQLLESENKGCGLRLTKNTVFPVGFGCKSFNELPLATNSLASANIESICQIDMNTFLYATVFSIASFLDNQLQKNDSKAPQTFPSNITNQLTTSEQENWWKSMYKIYSKNVDVKYVSQLRKAAIQGLESIRLIGNHGIDVQLMVYLAKNFASQANKIMDNFLLKEGLEKRASLYWRMAIQLLERINERGVEHKSKNTLFEFYRKKLTPGEIFELLEEGKFYLACQLMNSEENEEAIEAFKNINSPYASFYQAMIYKKMIKSPSFDTSTDTSSEANNMVMVKVKELLNITKDRLKKKPHHPLHLQLKEELLDLKLDVDMNGTLNSQSNLNLSGEDYSDAVNVSRKHMYNKFGDRSFLNVTSTPVKSPLTPTRRILDEETDVKLLNELKVTVQSQNVQCQTLGLQYYNMIESLRLMSEKVDKLFDHFDKTKDSIFDKINELSHQVSTNISTATTNDKLEKDSKLIERIDRLEEVLMLKLNAMNEMKTRHDDLYGVYENEDDFDKINYDQSSCIQNAFDDQTQLATISFPTTQLPFTSSIPFQQLGLFNPTSQSTQFPSFPMAPNPNVNITSSDTLPTGPPVSQPPLSVIIPTHHILGGSLITSEAPSHPFKFNSQQVNNQSQSVISRGVPSIQPTPSVDLSSTEQISFQSSLSTFKETYEASLNKSRNSGTDDSYAEEHDPIPEFQPIIPLPDEIEEVTGEENDTILFERRAKLYKYIQKEWKEKGIGILKILKNCDTNKVRLVMRREQVHKVCANHFLYDNMELKSKGDKAVVWSANDFSDAVQVQIENLCARFKTVEDCNEFRRVFNENKQPCSLNTSSVDPNITDDYSESVFEVNKDSSLKLSLENEKSLKHELGGFTFSSPPIIKDVTTPKQNETPEKPKGLFSNLSFSTPIGNTATPSLKSLLKPMDSETKTDVNDKHSFSFNTSKSALFSTETTTPKSTEKSLFSTETTPKSTEKSLFSFNNVEEKSAMFTPKLDFTSGTSATSYFSTLAKSSPNLGFTNSPDFKGFPGAGSTIFSVKTNPSPHAIIKPDDLNNESLNQPCEGSEEFVPTAEFSPVIPLPEKVEVVTGEEGLETVFDDRAKLLRFDSNTKEWKEKGIGQMKILHNPKDDYYQLLMRREVILKVCCNQRLTADLELKPVTSSEKAMSWVGQDYSEGECKKELFAIRFKTIEQLRAFKDKFNEIKNKLQKLKDVSSSSEAKVVEKQSDIKPDVSKPLPNLNDLAQFKPKPGSWTCDACYLSNDANTVKCVACCTIKPGAVDDQTTKSQSTTGFTFGQTSFSSSLKFADALSNSQPGIPFVMPTFGGTPAPVSFSSLSTSDHTNTFGGTPAPVSFSSLSTSDHTNTFGRIPAAVSFSSLSTSDHTFGLPIKTAVHQEKTLTWREESAGLEKYDSDKSDDESNDGTDESGDESDDNDRQKSVFGNEKTKFSSNVKIEKSSFKIDNSSTTLKSSESQVKIESPSFSTDNSNSFKSSDNQESVKFLDVKSLKDVVSHTDQELAEELKLPLSFFLYKSKPKCKGCVGCEEDSEHKEEVDDENISSKTDSEKEIEKVKEQDEVPVSVSESNITPITSTNNIPQSFHTTSFLFGDKSSTNIFEKHTPIAPIFGSKPIFGSFSSDSTKTDDTKSTNLFGLSSNVNPSSIFGSFCASGSTESPNTTQSSLFSKTDDIKSKTEGLFNFSPKTDSPFKFGTISKDPKSVFGQGLFGLKDKTTADESALKVNPWAAGNFNLNKSTDEEKNCEKAEENGEEEVDNSHDPHFEPIIPLPDAIEVSTGEENEQILFCERSKLFRKDGSEYKERGLGEMKVLFHPERNTYRFLFRREKVFKVVCNHLITSDIKLGAMTSSNKAFCWPCMNTTEDHPEPQKEMLAVRFKNEEIAGKFKQVFDDCVSKLSA</sequence>
<feature type="region of interest" description="Disordered" evidence="7">
    <location>
        <begin position="1077"/>
        <end position="1109"/>
    </location>
</feature>
<dbReference type="GO" id="GO:0005643">
    <property type="term" value="C:nuclear pore"/>
    <property type="evidence" value="ECO:0007669"/>
    <property type="project" value="TreeGrafter"/>
</dbReference>
<evidence type="ECO:0000313" key="10">
    <source>
        <dbReference type="EMBL" id="CAI6363720.1"/>
    </source>
</evidence>
<dbReference type="InterPro" id="IPR045255">
    <property type="entry name" value="RanBP1-like"/>
</dbReference>
<feature type="region of interest" description="Disordered" evidence="7">
    <location>
        <begin position="2203"/>
        <end position="2228"/>
    </location>
</feature>
<organism evidence="10 11">
    <name type="scientific">Macrosiphum euphorbiae</name>
    <name type="common">potato aphid</name>
    <dbReference type="NCBI Taxonomy" id="13131"/>
    <lineage>
        <taxon>Eukaryota</taxon>
        <taxon>Metazoa</taxon>
        <taxon>Ecdysozoa</taxon>
        <taxon>Arthropoda</taxon>
        <taxon>Hexapoda</taxon>
        <taxon>Insecta</taxon>
        <taxon>Pterygota</taxon>
        <taxon>Neoptera</taxon>
        <taxon>Paraneoptera</taxon>
        <taxon>Hemiptera</taxon>
        <taxon>Sternorrhyncha</taxon>
        <taxon>Aphidomorpha</taxon>
        <taxon>Aphidoidea</taxon>
        <taxon>Aphididae</taxon>
        <taxon>Macrosiphini</taxon>
        <taxon>Macrosiphum</taxon>
    </lineage>
</organism>
<feature type="compositionally biased region" description="Acidic residues" evidence="7">
    <location>
        <begin position="1865"/>
        <end position="1883"/>
    </location>
</feature>
<feature type="compositionally biased region" description="Basic and acidic residues" evidence="7">
    <location>
        <begin position="2203"/>
        <end position="2214"/>
    </location>
</feature>
<dbReference type="Proteomes" id="UP001160148">
    <property type="component" value="Unassembled WGS sequence"/>
</dbReference>
<dbReference type="SMART" id="SM00160">
    <property type="entry name" value="RanBD"/>
    <property type="match status" value="3"/>
</dbReference>
<dbReference type="PANTHER" id="PTHR23138">
    <property type="entry name" value="RAN BINDING PROTEIN"/>
    <property type="match status" value="1"/>
</dbReference>
<feature type="compositionally biased region" description="Low complexity" evidence="7">
    <location>
        <begin position="1079"/>
        <end position="1090"/>
    </location>
</feature>
<evidence type="ECO:0000256" key="2">
    <source>
        <dbReference type="ARBA" id="ARBA00022723"/>
    </source>
</evidence>
<dbReference type="GO" id="GO:0005737">
    <property type="term" value="C:cytoplasm"/>
    <property type="evidence" value="ECO:0007669"/>
    <property type="project" value="TreeGrafter"/>
</dbReference>
<keyword evidence="2" id="KW-0479">Metal-binding</keyword>
<name>A0AAV0X5W7_9HEMI</name>
<dbReference type="InterPro" id="IPR036443">
    <property type="entry name" value="Znf_RanBP2_sf"/>
</dbReference>
<feature type="domain" description="RanBD1" evidence="8">
    <location>
        <begin position="1524"/>
        <end position="1660"/>
    </location>
</feature>
<accession>A0AAV0X5W7</accession>
<evidence type="ECO:0000256" key="3">
    <source>
        <dbReference type="ARBA" id="ARBA00022771"/>
    </source>
</evidence>
<dbReference type="EMBL" id="CARXXK010000003">
    <property type="protein sequence ID" value="CAI6363720.1"/>
    <property type="molecule type" value="Genomic_DNA"/>
</dbReference>
<evidence type="ECO:0000256" key="7">
    <source>
        <dbReference type="SAM" id="MobiDB-lite"/>
    </source>
</evidence>
<protein>
    <recommendedName>
        <fullName evidence="12">E3 SUMO-protein ligase RanBP2</fullName>
    </recommendedName>
</protein>
<reference evidence="10 11" key="1">
    <citation type="submission" date="2023-01" db="EMBL/GenBank/DDBJ databases">
        <authorList>
            <person name="Whitehead M."/>
        </authorList>
    </citation>
    <scope>NUCLEOTIDE SEQUENCE [LARGE SCALE GENOMIC DNA]</scope>
</reference>
<dbReference type="InterPro" id="IPR011993">
    <property type="entry name" value="PH-like_dom_sf"/>
</dbReference>
<dbReference type="InterPro" id="IPR011990">
    <property type="entry name" value="TPR-like_helical_dom_sf"/>
</dbReference>
<dbReference type="GO" id="GO:0008270">
    <property type="term" value="F:zinc ion binding"/>
    <property type="evidence" value="ECO:0007669"/>
    <property type="project" value="UniProtKB-KW"/>
</dbReference>
<feature type="region of interest" description="Disordered" evidence="7">
    <location>
        <begin position="2001"/>
        <end position="2033"/>
    </location>
</feature>
<dbReference type="SMART" id="SM00547">
    <property type="entry name" value="ZnF_RBZ"/>
    <property type="match status" value="1"/>
</dbReference>
<evidence type="ECO:0000256" key="6">
    <source>
        <dbReference type="PROSITE-ProRule" id="PRU00339"/>
    </source>
</evidence>
<dbReference type="CDD" id="cd13172">
    <property type="entry name" value="RanBD2_RanBP2_insect-like"/>
    <property type="match status" value="1"/>
</dbReference>
<evidence type="ECO:0008006" key="12">
    <source>
        <dbReference type="Google" id="ProtNLM"/>
    </source>
</evidence>
<evidence type="ECO:0000256" key="5">
    <source>
        <dbReference type="PROSITE-ProRule" id="PRU00322"/>
    </source>
</evidence>
<dbReference type="Pfam" id="PF00638">
    <property type="entry name" value="Ran_BP1"/>
    <property type="match status" value="3"/>
</dbReference>
<feature type="compositionally biased region" description="Polar residues" evidence="7">
    <location>
        <begin position="1098"/>
        <end position="1109"/>
    </location>
</feature>
<gene>
    <name evidence="10" type="ORF">MEUPH1_LOCUS18628</name>
</gene>
<feature type="domain" description="RanBD1" evidence="8">
    <location>
        <begin position="2227"/>
        <end position="2363"/>
    </location>
</feature>
<dbReference type="PROSITE" id="PS50196">
    <property type="entry name" value="RANBD1"/>
    <property type="match status" value="3"/>
</dbReference>
<dbReference type="PROSITE" id="PS50005">
    <property type="entry name" value="TPR"/>
    <property type="match status" value="1"/>
</dbReference>
<proteinExistence type="predicted"/>
<evidence type="ECO:0000256" key="4">
    <source>
        <dbReference type="ARBA" id="ARBA00022833"/>
    </source>
</evidence>
<dbReference type="GO" id="GO:0005096">
    <property type="term" value="F:GTPase activator activity"/>
    <property type="evidence" value="ECO:0007669"/>
    <property type="project" value="TreeGrafter"/>
</dbReference>
<dbReference type="PROSITE" id="PS50199">
    <property type="entry name" value="ZF_RANBP2_2"/>
    <property type="match status" value="1"/>
</dbReference>
<keyword evidence="4" id="KW-0862">Zinc</keyword>
<feature type="repeat" description="TPR" evidence="6">
    <location>
        <begin position="69"/>
        <end position="102"/>
    </location>
</feature>
<feature type="domain" description="RanBP2-type" evidence="9">
    <location>
        <begin position="1699"/>
        <end position="1728"/>
    </location>
</feature>
<keyword evidence="6" id="KW-0802">TPR repeat</keyword>